<gene>
    <name evidence="1" type="ORF">LTR37_017970</name>
</gene>
<reference evidence="1" key="1">
    <citation type="submission" date="2023-07" db="EMBL/GenBank/DDBJ databases">
        <title>Black Yeasts Isolated from many extreme environments.</title>
        <authorList>
            <person name="Coleine C."/>
            <person name="Stajich J.E."/>
            <person name="Selbmann L."/>
        </authorList>
    </citation>
    <scope>NUCLEOTIDE SEQUENCE</scope>
    <source>
        <strain evidence="1">CCFEE 5714</strain>
    </source>
</reference>
<name>A0ACC3MJX4_9PEZI</name>
<organism evidence="1 2">
    <name type="scientific">Vermiconidia calcicola</name>
    <dbReference type="NCBI Taxonomy" id="1690605"/>
    <lineage>
        <taxon>Eukaryota</taxon>
        <taxon>Fungi</taxon>
        <taxon>Dikarya</taxon>
        <taxon>Ascomycota</taxon>
        <taxon>Pezizomycotina</taxon>
        <taxon>Dothideomycetes</taxon>
        <taxon>Dothideomycetidae</taxon>
        <taxon>Mycosphaerellales</taxon>
        <taxon>Extremaceae</taxon>
        <taxon>Vermiconidia</taxon>
    </lineage>
</organism>
<sequence>MPIYSNNLSAFEEIKRFSKNFKDRAKLYVDRILLEDEIAKAKKVDEDKASSRMFERDEDESDVDESDVEDEENGWTGIPKGVPMNDEYRLATATGPIQTIYGRGQRKAAEKSVLLQDIASRAVRNARDGLRVATENGLKYAGGKAGDATASKAARRMLQQYTAVAVAKDELLRRSGATGEGDAARSPPDSSPPPARTTAPVVGQHGGEVEKVPYLRDDPYWHHVEQ</sequence>
<proteinExistence type="predicted"/>
<evidence type="ECO:0000313" key="1">
    <source>
        <dbReference type="EMBL" id="KAK3696399.1"/>
    </source>
</evidence>
<dbReference type="Proteomes" id="UP001281147">
    <property type="component" value="Unassembled WGS sequence"/>
</dbReference>
<dbReference type="EMBL" id="JAUTXU010000242">
    <property type="protein sequence ID" value="KAK3696399.1"/>
    <property type="molecule type" value="Genomic_DNA"/>
</dbReference>
<accession>A0ACC3MJX4</accession>
<protein>
    <submittedName>
        <fullName evidence="1">Uncharacterized protein</fullName>
    </submittedName>
</protein>
<keyword evidence="2" id="KW-1185">Reference proteome</keyword>
<comment type="caution">
    <text evidence="1">The sequence shown here is derived from an EMBL/GenBank/DDBJ whole genome shotgun (WGS) entry which is preliminary data.</text>
</comment>
<evidence type="ECO:0000313" key="2">
    <source>
        <dbReference type="Proteomes" id="UP001281147"/>
    </source>
</evidence>